<dbReference type="InterPro" id="IPR025584">
    <property type="entry name" value="Cthe_2159"/>
</dbReference>
<evidence type="ECO:0000313" key="3">
    <source>
        <dbReference type="Proteomes" id="UP000002941"/>
    </source>
</evidence>
<dbReference type="eggNOG" id="ENOG502Z8AD">
    <property type="taxonomic scope" value="Bacteria"/>
</dbReference>
<organism evidence="2 3">
    <name type="scientific">Actinomyces massiliensis F0489</name>
    <dbReference type="NCBI Taxonomy" id="1125718"/>
    <lineage>
        <taxon>Bacteria</taxon>
        <taxon>Bacillati</taxon>
        <taxon>Actinomycetota</taxon>
        <taxon>Actinomycetes</taxon>
        <taxon>Actinomycetales</taxon>
        <taxon>Actinomycetaceae</taxon>
        <taxon>Actinomyces</taxon>
    </lineage>
</organism>
<dbReference type="EMBL" id="AKFT01000164">
    <property type="protein sequence ID" value="EJF40993.1"/>
    <property type="molecule type" value="Genomic_DNA"/>
</dbReference>
<reference evidence="2 3" key="1">
    <citation type="submission" date="2012-05" db="EMBL/GenBank/DDBJ databases">
        <authorList>
            <person name="Harkins D.M."/>
            <person name="Madupu R."/>
            <person name="Durkin A.S."/>
            <person name="Torralba M."/>
            <person name="Methe B."/>
            <person name="Sutton G.G."/>
            <person name="Nelson K.E."/>
        </authorList>
    </citation>
    <scope>NUCLEOTIDE SEQUENCE [LARGE SCALE GENOMIC DNA]</scope>
    <source>
        <strain evidence="2 3">F0489</strain>
    </source>
</reference>
<name>J1H6S5_9ACTO</name>
<gene>
    <name evidence="2" type="ORF">HMPREF1318_1329</name>
</gene>
<accession>J1H6S5</accession>
<feature type="compositionally biased region" description="Gly residues" evidence="1">
    <location>
        <begin position="570"/>
        <end position="586"/>
    </location>
</feature>
<protein>
    <submittedName>
        <fullName evidence="2">PF14262 domain protein</fullName>
    </submittedName>
</protein>
<dbReference type="Proteomes" id="UP000002941">
    <property type="component" value="Unassembled WGS sequence"/>
</dbReference>
<dbReference type="AlphaFoldDB" id="J1H6S5"/>
<dbReference type="OrthoDB" id="9812829at2"/>
<comment type="caution">
    <text evidence="2">The sequence shown here is derived from an EMBL/GenBank/DDBJ whole genome shotgun (WGS) entry which is preliminary data.</text>
</comment>
<feature type="region of interest" description="Disordered" evidence="1">
    <location>
        <begin position="555"/>
        <end position="586"/>
    </location>
</feature>
<dbReference type="Pfam" id="PF14262">
    <property type="entry name" value="Cthe_2159"/>
    <property type="match status" value="1"/>
</dbReference>
<feature type="compositionally biased region" description="Low complexity" evidence="1">
    <location>
        <begin position="555"/>
        <end position="569"/>
    </location>
</feature>
<proteinExistence type="predicted"/>
<feature type="compositionally biased region" description="Low complexity" evidence="1">
    <location>
        <begin position="359"/>
        <end position="368"/>
    </location>
</feature>
<feature type="region of interest" description="Disordered" evidence="1">
    <location>
        <begin position="331"/>
        <end position="387"/>
    </location>
</feature>
<evidence type="ECO:0000256" key="1">
    <source>
        <dbReference type="SAM" id="MobiDB-lite"/>
    </source>
</evidence>
<dbReference type="RefSeq" id="WP_008732493.1">
    <property type="nucleotide sequence ID" value="NZ_AKFT01000164.1"/>
</dbReference>
<keyword evidence="3" id="KW-1185">Reference proteome</keyword>
<feature type="compositionally biased region" description="Gly residues" evidence="1">
    <location>
        <begin position="344"/>
        <end position="358"/>
    </location>
</feature>
<feature type="non-terminal residue" evidence="2">
    <location>
        <position position="586"/>
    </location>
</feature>
<feature type="compositionally biased region" description="Polar residues" evidence="1">
    <location>
        <begin position="369"/>
        <end position="380"/>
    </location>
</feature>
<evidence type="ECO:0000313" key="2">
    <source>
        <dbReference type="EMBL" id="EJF40993.1"/>
    </source>
</evidence>
<sequence>MLNPLKHVTARPIGRHAAAPRGRRMQRVGGAIAALASVALVTACGMTSATATDAATGSTSISTAVRQASVGASASDVLSANADTSEATAVASDADKTGAYDASAATTITASGGSAEVSGSDAGNVTVDGGTVTITGSGTYVVSGTLDGQVVVNADKADVRLVLAGASITNTGGPAIDIQDAGSAVMVLAEGTTNTLADGSAYADTSEDAATAALFSSDTLTITGTGSLNVTGSYNDGISSKNGLVITGEPTITVDAVDDGVRGKDYLLVSSGSLTVSAGGDGLKSSEDNDETKGFVALGDATVNVTSGDDGVSATTDVTVDGTTLSIAAGGGQANATVSEEQGPGQGAPGQGAPGQGAPGQDQAAGGQSDESQSESTTASPKGINAGVTYAQDTGSVTIDAADEGLQAAFVNVNGGSLDIASGDDGINASNGDYTIEGYESADSESDDGSVLTISGGQVQIDYANSDGIDSNGSAHVTGGEVVVGGAAGSMDGSVDANGETTLVGVSASIPVAEGDTITVTGADGTSWTLTSTVSADAVTVLGLSEGGEYTVATTSGGSTTATAGALSAGMGGGPGGPGGGDQGPG</sequence>